<dbReference type="InterPro" id="IPR028081">
    <property type="entry name" value="Leu-bd"/>
</dbReference>
<dbReference type="PANTHER" id="PTHR30483">
    <property type="entry name" value="LEUCINE-SPECIFIC-BINDING PROTEIN"/>
    <property type="match status" value="1"/>
</dbReference>
<dbReference type="Proteomes" id="UP000367825">
    <property type="component" value="Unassembled WGS sequence"/>
</dbReference>
<evidence type="ECO:0000256" key="1">
    <source>
        <dbReference type="ARBA" id="ARBA00010062"/>
    </source>
</evidence>
<evidence type="ECO:0000256" key="2">
    <source>
        <dbReference type="ARBA" id="ARBA00022729"/>
    </source>
</evidence>
<dbReference type="RefSeq" id="WP_174966279.1">
    <property type="nucleotide sequence ID" value="NZ_CABPSC010000003.1"/>
</dbReference>
<dbReference type="SUPFAM" id="SSF53822">
    <property type="entry name" value="Periplasmic binding protein-like I"/>
    <property type="match status" value="1"/>
</dbReference>
<dbReference type="InterPro" id="IPR028082">
    <property type="entry name" value="Peripla_BP_I"/>
</dbReference>
<feature type="signal peptide" evidence="3">
    <location>
        <begin position="1"/>
        <end position="25"/>
    </location>
</feature>
<keyword evidence="6" id="KW-1185">Reference proteome</keyword>
<accession>A0A5E4T2A9</accession>
<feature type="domain" description="Leucine-binding protein" evidence="4">
    <location>
        <begin position="31"/>
        <end position="370"/>
    </location>
</feature>
<dbReference type="AlphaFoldDB" id="A0A5E4T2A9"/>
<feature type="chain" id="PRO_5022801917" evidence="3">
    <location>
        <begin position="26"/>
        <end position="412"/>
    </location>
</feature>
<evidence type="ECO:0000256" key="3">
    <source>
        <dbReference type="SAM" id="SignalP"/>
    </source>
</evidence>
<evidence type="ECO:0000259" key="4">
    <source>
        <dbReference type="Pfam" id="PF13458"/>
    </source>
</evidence>
<dbReference type="Gene3D" id="3.40.50.2300">
    <property type="match status" value="2"/>
</dbReference>
<dbReference type="InterPro" id="IPR051010">
    <property type="entry name" value="BCAA_transport"/>
</dbReference>
<dbReference type="CDD" id="cd06327">
    <property type="entry name" value="PBP1_SBP-like"/>
    <property type="match status" value="1"/>
</dbReference>
<dbReference type="EMBL" id="CABPSC010000003">
    <property type="protein sequence ID" value="VVD81422.1"/>
    <property type="molecule type" value="Genomic_DNA"/>
</dbReference>
<dbReference type="Pfam" id="PF13458">
    <property type="entry name" value="Peripla_BP_6"/>
    <property type="match status" value="1"/>
</dbReference>
<keyword evidence="2 3" id="KW-0732">Signal</keyword>
<name>A0A5E4T2A9_9BURK</name>
<sequence length="412" mass="44283">MKIKPWLLALGLGAGLGVMSASGMAQLPDRPVKVAVLTDMSGTYSAMGGAGSVVAAQMAIDDCLAAECKGMKIELVSADNQNKADVAANKAREWFDRDNVDAIADLTNSAAALAVQKLAMDKQKIALFSGPATTRLTNEDCSPTGFHWMFDTYSQSAATARAIVANGGKSWYFITVDYAFGHSLEKDAADNVKALGGTVVGQSRHPLNASDYASFLLQAQSSKAQVVALANGGQDTVNVLKQAREFGIVQRGQKLAALLVFLSDVHALGLNTAQGLMFTDGFYWDYDDASRAWSARFQKKYKDLKPTMVQAGVYSSVLHYLRAVAATKSVDAKTVAQKMREMPIRDPIMHNASIRPDGRVIHDMYLFRVKSPAESKGPWDYYTKVGTVPATEAFQPLSKSTCALVKTSAAAK</sequence>
<organism evidence="5 6">
    <name type="scientific">Pandoraea nosoerga</name>
    <dbReference type="NCBI Taxonomy" id="2508296"/>
    <lineage>
        <taxon>Bacteria</taxon>
        <taxon>Pseudomonadati</taxon>
        <taxon>Pseudomonadota</taxon>
        <taxon>Betaproteobacteria</taxon>
        <taxon>Burkholderiales</taxon>
        <taxon>Burkholderiaceae</taxon>
        <taxon>Pandoraea</taxon>
    </lineage>
</organism>
<proteinExistence type="inferred from homology"/>
<reference evidence="5 6" key="1">
    <citation type="submission" date="2019-08" db="EMBL/GenBank/DDBJ databases">
        <authorList>
            <person name="Peeters C."/>
        </authorList>
    </citation>
    <scope>NUCLEOTIDE SEQUENCE [LARGE SCALE GENOMIC DNA]</scope>
    <source>
        <strain evidence="5 6">LMG 31109</strain>
    </source>
</reference>
<comment type="similarity">
    <text evidence="1">Belongs to the leucine-binding protein family.</text>
</comment>
<gene>
    <name evidence="5" type="ORF">PNO31109_01117</name>
</gene>
<protein>
    <submittedName>
        <fullName evidence="5">ABC transporter permease</fullName>
    </submittedName>
</protein>
<evidence type="ECO:0000313" key="6">
    <source>
        <dbReference type="Proteomes" id="UP000367825"/>
    </source>
</evidence>
<dbReference type="PANTHER" id="PTHR30483:SF6">
    <property type="entry name" value="PERIPLASMIC BINDING PROTEIN OF ABC TRANSPORTER FOR NATURAL AMINO ACIDS"/>
    <property type="match status" value="1"/>
</dbReference>
<evidence type="ECO:0000313" key="5">
    <source>
        <dbReference type="EMBL" id="VVD81422.1"/>
    </source>
</evidence>